<reference evidence="1 2" key="1">
    <citation type="journal article" date="2015" name="Sci. Rep.">
        <title>Chromosome-level genome map provides insights into diverse defense mechanisms in the medicinal fungus Ganoderma sinense.</title>
        <authorList>
            <person name="Zhu Y."/>
            <person name="Xu J."/>
            <person name="Sun C."/>
            <person name="Zhou S."/>
            <person name="Xu H."/>
            <person name="Nelson D.R."/>
            <person name="Qian J."/>
            <person name="Song J."/>
            <person name="Luo H."/>
            <person name="Xiang L."/>
            <person name="Li Y."/>
            <person name="Xu Z."/>
            <person name="Ji A."/>
            <person name="Wang L."/>
            <person name="Lu S."/>
            <person name="Hayward A."/>
            <person name="Sun W."/>
            <person name="Li X."/>
            <person name="Schwartz D.C."/>
            <person name="Wang Y."/>
            <person name="Chen S."/>
        </authorList>
    </citation>
    <scope>NUCLEOTIDE SEQUENCE [LARGE SCALE GENOMIC DNA]</scope>
    <source>
        <strain evidence="1 2">ZZ0214-1</strain>
    </source>
</reference>
<evidence type="ECO:0000313" key="1">
    <source>
        <dbReference type="EMBL" id="PIL32686.1"/>
    </source>
</evidence>
<gene>
    <name evidence="1" type="ORF">GSI_05391</name>
</gene>
<dbReference type="AlphaFoldDB" id="A0A2G8SFZ5"/>
<protein>
    <submittedName>
        <fullName evidence="1">Uncharacterized protein</fullName>
    </submittedName>
</protein>
<organism evidence="1 2">
    <name type="scientific">Ganoderma sinense ZZ0214-1</name>
    <dbReference type="NCBI Taxonomy" id="1077348"/>
    <lineage>
        <taxon>Eukaryota</taxon>
        <taxon>Fungi</taxon>
        <taxon>Dikarya</taxon>
        <taxon>Basidiomycota</taxon>
        <taxon>Agaricomycotina</taxon>
        <taxon>Agaricomycetes</taxon>
        <taxon>Polyporales</taxon>
        <taxon>Polyporaceae</taxon>
        <taxon>Ganoderma</taxon>
    </lineage>
</organism>
<keyword evidence="2" id="KW-1185">Reference proteome</keyword>
<dbReference type="EMBL" id="AYKW01000010">
    <property type="protein sequence ID" value="PIL32686.1"/>
    <property type="molecule type" value="Genomic_DNA"/>
</dbReference>
<sequence>MSYKQMRKLSGPCVGTKFQDEISAHNELRAETVAVRGPPSALGMYRPVLKAAAEVAMWSLDAAPPQLKECLDEQANLLNVPRVRCERNTAFPFMQMNIVSTQPAGQAGTKIKRELGKVGGKHSDTHDAAGSITTMITDSDIDPETEEWGWFVICDLGVANYEGL</sequence>
<comment type="caution">
    <text evidence="1">The sequence shown here is derived from an EMBL/GenBank/DDBJ whole genome shotgun (WGS) entry which is preliminary data.</text>
</comment>
<evidence type="ECO:0000313" key="2">
    <source>
        <dbReference type="Proteomes" id="UP000230002"/>
    </source>
</evidence>
<name>A0A2G8SFZ5_9APHY</name>
<proteinExistence type="predicted"/>
<dbReference type="Proteomes" id="UP000230002">
    <property type="component" value="Unassembled WGS sequence"/>
</dbReference>
<dbReference type="OrthoDB" id="2728951at2759"/>
<accession>A0A2G8SFZ5</accession>